<gene>
    <name evidence="1" type="ORF">FC26_GL000814</name>
</gene>
<proteinExistence type="predicted"/>
<dbReference type="STRING" id="1423813.FC26_GL000814"/>
<accession>A0A0R2AGA6</accession>
<dbReference type="EMBL" id="AYYY01000011">
    <property type="protein sequence ID" value="KRM62083.1"/>
    <property type="molecule type" value="Genomic_DNA"/>
</dbReference>
<dbReference type="PATRIC" id="fig|1423813.3.peg.830"/>
<name>A0A0R2AGA6_9LACO</name>
<protein>
    <submittedName>
        <fullName evidence="1">Uncharacterized protein</fullName>
    </submittedName>
</protein>
<organism evidence="1 2">
    <name type="scientific">Paucilactobacillus vaccinostercus DSM 20634</name>
    <dbReference type="NCBI Taxonomy" id="1423813"/>
    <lineage>
        <taxon>Bacteria</taxon>
        <taxon>Bacillati</taxon>
        <taxon>Bacillota</taxon>
        <taxon>Bacilli</taxon>
        <taxon>Lactobacillales</taxon>
        <taxon>Lactobacillaceae</taxon>
        <taxon>Paucilactobacillus</taxon>
    </lineage>
</organism>
<dbReference type="Proteomes" id="UP000051733">
    <property type="component" value="Unassembled WGS sequence"/>
</dbReference>
<comment type="caution">
    <text evidence="1">The sequence shown here is derived from an EMBL/GenBank/DDBJ whole genome shotgun (WGS) entry which is preliminary data.</text>
</comment>
<evidence type="ECO:0000313" key="2">
    <source>
        <dbReference type="Proteomes" id="UP000051733"/>
    </source>
</evidence>
<dbReference type="AlphaFoldDB" id="A0A0R2AGA6"/>
<sequence length="73" mass="8434">MERLMTPKELGLKLIDAISVSANELPAKIECLNSLGYRTDVSTTFKKEYIQFVDEEFVEAEYTLLIYKEKPND</sequence>
<keyword evidence="2" id="KW-1185">Reference proteome</keyword>
<reference evidence="1 2" key="1">
    <citation type="journal article" date="2015" name="Genome Announc.">
        <title>Expanding the biotechnology potential of lactobacilli through comparative genomics of 213 strains and associated genera.</title>
        <authorList>
            <person name="Sun Z."/>
            <person name="Harris H.M."/>
            <person name="McCann A."/>
            <person name="Guo C."/>
            <person name="Argimon S."/>
            <person name="Zhang W."/>
            <person name="Yang X."/>
            <person name="Jeffery I.B."/>
            <person name="Cooney J.C."/>
            <person name="Kagawa T.F."/>
            <person name="Liu W."/>
            <person name="Song Y."/>
            <person name="Salvetti E."/>
            <person name="Wrobel A."/>
            <person name="Rasinkangas P."/>
            <person name="Parkhill J."/>
            <person name="Rea M.C."/>
            <person name="O'Sullivan O."/>
            <person name="Ritari J."/>
            <person name="Douillard F.P."/>
            <person name="Paul Ross R."/>
            <person name="Yang R."/>
            <person name="Briner A.E."/>
            <person name="Felis G.E."/>
            <person name="de Vos W.M."/>
            <person name="Barrangou R."/>
            <person name="Klaenhammer T.R."/>
            <person name="Caufield P.W."/>
            <person name="Cui Y."/>
            <person name="Zhang H."/>
            <person name="O'Toole P.W."/>
        </authorList>
    </citation>
    <scope>NUCLEOTIDE SEQUENCE [LARGE SCALE GENOMIC DNA]</scope>
    <source>
        <strain evidence="1 2">DSM 20634</strain>
    </source>
</reference>
<evidence type="ECO:0000313" key="1">
    <source>
        <dbReference type="EMBL" id="KRM62083.1"/>
    </source>
</evidence>